<feature type="domain" description="Lactate racemase C-terminal" evidence="1">
    <location>
        <begin position="23"/>
        <end position="66"/>
    </location>
</feature>
<dbReference type="EMBL" id="CP046640">
    <property type="protein sequence ID" value="QTL96726.1"/>
    <property type="molecule type" value="Genomic_DNA"/>
</dbReference>
<dbReference type="Proteomes" id="UP000665020">
    <property type="component" value="Chromosome"/>
</dbReference>
<dbReference type="Pfam" id="PF21113">
    <property type="entry name" value="LarA_C"/>
    <property type="match status" value="1"/>
</dbReference>
<reference evidence="2" key="1">
    <citation type="submission" date="2019-12" db="EMBL/GenBank/DDBJ databases">
        <authorList>
            <person name="zhang j."/>
            <person name="sun C.M."/>
        </authorList>
    </citation>
    <scope>NUCLEOTIDE SEQUENCE</scope>
    <source>
        <strain evidence="2">NS-1</strain>
    </source>
</reference>
<gene>
    <name evidence="2" type="ORF">GM661_01420</name>
</gene>
<sequence length="67" mass="7301">MRIPGIGQDFNASYSNYNSDLVEVLIKDMHMQKAANLEQAVIMAGNIIGNQQSKITVIPDGVAVIVR</sequence>
<proteinExistence type="predicted"/>
<accession>A0A8A7K4W8</accession>
<dbReference type="AlphaFoldDB" id="A0A8A7K4W8"/>
<evidence type="ECO:0000313" key="3">
    <source>
        <dbReference type="Proteomes" id="UP000665020"/>
    </source>
</evidence>
<evidence type="ECO:0000259" key="1">
    <source>
        <dbReference type="Pfam" id="PF21113"/>
    </source>
</evidence>
<organism evidence="2 3">
    <name type="scientific">Iocasia fonsfrigidae</name>
    <dbReference type="NCBI Taxonomy" id="2682810"/>
    <lineage>
        <taxon>Bacteria</taxon>
        <taxon>Bacillati</taxon>
        <taxon>Bacillota</taxon>
        <taxon>Clostridia</taxon>
        <taxon>Halanaerobiales</taxon>
        <taxon>Halanaerobiaceae</taxon>
        <taxon>Iocasia</taxon>
    </lineage>
</organism>
<dbReference type="Gene3D" id="3.90.226.30">
    <property type="match status" value="1"/>
</dbReference>
<keyword evidence="3" id="KW-1185">Reference proteome</keyword>
<dbReference type="InterPro" id="IPR043166">
    <property type="entry name" value="LarA-like_C"/>
</dbReference>
<name>A0A8A7K4W8_9FIRM</name>
<evidence type="ECO:0000313" key="2">
    <source>
        <dbReference type="EMBL" id="QTL96726.1"/>
    </source>
</evidence>
<protein>
    <recommendedName>
        <fullName evidence="1">Lactate racemase C-terminal domain-containing protein</fullName>
    </recommendedName>
</protein>
<dbReference type="KEGG" id="ifn:GM661_01420"/>
<dbReference type="InterPro" id="IPR048520">
    <property type="entry name" value="LarA_C"/>
</dbReference>